<protein>
    <recommendedName>
        <fullName evidence="2">Regulatory protein</fullName>
    </recommendedName>
</protein>
<sequence length="113" mass="12251">MSDKKTAPLLLNVDASEVLTQTGELLKLLELPASSFQGIPEHVVDLFFDSVRGLIDNIVLSDFATTVSTTDAGEICLKVKIIGLVEHLTSTVRAHVPHGLHEYILSTVGEIKE</sequence>
<accession>A0A7T0DTT1</accession>
<gene>
    <name evidence="1" type="ORF">IDM36_15470</name>
</gene>
<organism evidence="1">
    <name type="scientific">Enterobacter mori</name>
    <dbReference type="NCBI Taxonomy" id="539813"/>
    <lineage>
        <taxon>Bacteria</taxon>
        <taxon>Pseudomonadati</taxon>
        <taxon>Pseudomonadota</taxon>
        <taxon>Gammaproteobacteria</taxon>
        <taxon>Enterobacterales</taxon>
        <taxon>Enterobacteriaceae</taxon>
        <taxon>Enterobacter</taxon>
    </lineage>
</organism>
<proteinExistence type="predicted"/>
<evidence type="ECO:0000313" key="1">
    <source>
        <dbReference type="EMBL" id="QPJ99311.1"/>
    </source>
</evidence>
<dbReference type="AlphaFoldDB" id="A0A7T0DTT1"/>
<evidence type="ECO:0008006" key="2">
    <source>
        <dbReference type="Google" id="ProtNLM"/>
    </source>
</evidence>
<name>A0A7T0DTT1_9ENTR</name>
<reference evidence="1" key="1">
    <citation type="submission" date="2020-09" db="EMBL/GenBank/DDBJ databases">
        <title>First Report of a novel Colistin-Resistant species of Enterobacter cloacae complex Producing MCR-5 isolated from hospital sewage water.</title>
        <authorList>
            <person name="Zhou K."/>
        </authorList>
    </citation>
    <scope>NUCLEOTIDE SEQUENCE [LARGE SCALE GENOMIC DNA]</scope>
    <source>
        <strain evidence="1">HSW1412</strain>
    </source>
</reference>
<dbReference type="EMBL" id="CP061801">
    <property type="protein sequence ID" value="QPJ99311.1"/>
    <property type="molecule type" value="Genomic_DNA"/>
</dbReference>